<proteinExistence type="predicted"/>
<dbReference type="AlphaFoldDB" id="A0DRQ1"/>
<name>A0DRQ1_PARTE</name>
<dbReference type="OrthoDB" id="292061at2759"/>
<dbReference type="Proteomes" id="UP000000600">
    <property type="component" value="Unassembled WGS sequence"/>
</dbReference>
<dbReference type="EMBL" id="CT868541">
    <property type="protein sequence ID" value="CAK85718.1"/>
    <property type="molecule type" value="Genomic_DNA"/>
</dbReference>
<sequence length="288" mass="34358">MNMVIQEKQIFLHYKIKTTHFHEGREYSYEPQIYTNYDNVQGLFVNGLGEKLSPKQTDPNLVKIFGKQNADREYITNPAHKPQYVKLKTRKNSDEKVLKQIDNAFQKQVALKQKLKIFDSEQMNQIRNSLHDQIVHSNRESFSQIIDHKFSTNLTPEHCQIIKTLRQELTFKEKLKLKEPIEFAKSVLTERIQRQLIYKKQVQHDQKFFKEQNHKVSVLNMEKLNVKSHDGLDISRRSISHKDFVKSINDLCLTERQTYRKMLKKFNFVQRKFCNKYNGILDEVQTKL</sequence>
<dbReference type="KEGG" id="ptm:GSPATT00019436001"/>
<dbReference type="GeneID" id="5038900"/>
<accession>A0DRQ1</accession>
<reference evidence="1 2" key="1">
    <citation type="journal article" date="2006" name="Nature">
        <title>Global trends of whole-genome duplications revealed by the ciliate Paramecium tetraurelia.</title>
        <authorList>
            <consortium name="Genoscope"/>
            <person name="Aury J.-M."/>
            <person name="Jaillon O."/>
            <person name="Duret L."/>
            <person name="Noel B."/>
            <person name="Jubin C."/>
            <person name="Porcel B.M."/>
            <person name="Segurens B."/>
            <person name="Daubin V."/>
            <person name="Anthouard V."/>
            <person name="Aiach N."/>
            <person name="Arnaiz O."/>
            <person name="Billaut A."/>
            <person name="Beisson J."/>
            <person name="Blanc I."/>
            <person name="Bouhouche K."/>
            <person name="Camara F."/>
            <person name="Duharcourt S."/>
            <person name="Guigo R."/>
            <person name="Gogendeau D."/>
            <person name="Katinka M."/>
            <person name="Keller A.-M."/>
            <person name="Kissmehl R."/>
            <person name="Klotz C."/>
            <person name="Koll F."/>
            <person name="Le Moue A."/>
            <person name="Lepere C."/>
            <person name="Malinsky S."/>
            <person name="Nowacki M."/>
            <person name="Nowak J.K."/>
            <person name="Plattner H."/>
            <person name="Poulain J."/>
            <person name="Ruiz F."/>
            <person name="Serrano V."/>
            <person name="Zagulski M."/>
            <person name="Dessen P."/>
            <person name="Betermier M."/>
            <person name="Weissenbach J."/>
            <person name="Scarpelli C."/>
            <person name="Schachter V."/>
            <person name="Sperling L."/>
            <person name="Meyer E."/>
            <person name="Cohen J."/>
            <person name="Wincker P."/>
        </authorList>
    </citation>
    <scope>NUCLEOTIDE SEQUENCE [LARGE SCALE GENOMIC DNA]</scope>
    <source>
        <strain evidence="1 2">Stock d4-2</strain>
    </source>
</reference>
<organism evidence="1 2">
    <name type="scientific">Paramecium tetraurelia</name>
    <dbReference type="NCBI Taxonomy" id="5888"/>
    <lineage>
        <taxon>Eukaryota</taxon>
        <taxon>Sar</taxon>
        <taxon>Alveolata</taxon>
        <taxon>Ciliophora</taxon>
        <taxon>Intramacronucleata</taxon>
        <taxon>Oligohymenophorea</taxon>
        <taxon>Peniculida</taxon>
        <taxon>Parameciidae</taxon>
        <taxon>Paramecium</taxon>
    </lineage>
</organism>
<dbReference type="HOGENOM" id="CLU_967925_0_0_1"/>
<protein>
    <submittedName>
        <fullName evidence="1">Uncharacterized protein</fullName>
    </submittedName>
</protein>
<gene>
    <name evidence="1" type="ORF">GSPATT00019436001</name>
</gene>
<evidence type="ECO:0000313" key="2">
    <source>
        <dbReference type="Proteomes" id="UP000000600"/>
    </source>
</evidence>
<dbReference type="OMA" id="QIDNAFQ"/>
<evidence type="ECO:0000313" key="1">
    <source>
        <dbReference type="EMBL" id="CAK85718.1"/>
    </source>
</evidence>
<keyword evidence="2" id="KW-1185">Reference proteome</keyword>
<dbReference type="InParanoid" id="A0DRQ1"/>
<dbReference type="RefSeq" id="XP_001453115.1">
    <property type="nucleotide sequence ID" value="XM_001453078.1"/>
</dbReference>